<proteinExistence type="predicted"/>
<dbReference type="Proteomes" id="UP001154114">
    <property type="component" value="Chromosome 5"/>
</dbReference>
<evidence type="ECO:0000313" key="3">
    <source>
        <dbReference type="Proteomes" id="UP001154114"/>
    </source>
</evidence>
<dbReference type="AlphaFoldDB" id="A0A9N8KQN8"/>
<evidence type="ECO:0000256" key="1">
    <source>
        <dbReference type="SAM" id="MobiDB-lite"/>
    </source>
</evidence>
<name>A0A9N8KQN8_CHRIL</name>
<reference evidence="2" key="1">
    <citation type="submission" date="2021-12" db="EMBL/GenBank/DDBJ databases">
        <authorList>
            <person name="King R."/>
        </authorList>
    </citation>
    <scope>NUCLEOTIDE SEQUENCE</scope>
</reference>
<accession>A0A9N8KQN8</accession>
<feature type="region of interest" description="Disordered" evidence="1">
    <location>
        <begin position="61"/>
        <end position="101"/>
    </location>
</feature>
<sequence>MDGSHSGAGNAETIATELSEVERLLREYRQNQELVRNIGAHYYQIIYPVQLRHHEKMGISTREVSTPKGRGYDYQQGTRSRARPHSYHYKPSCSRPSVKDVRSHQRHFLQDFT</sequence>
<gene>
    <name evidence="2" type="ORF">CINC_LOCUS10856</name>
</gene>
<dbReference type="EMBL" id="LR824008">
    <property type="protein sequence ID" value="CAD0196566.1"/>
    <property type="molecule type" value="Genomic_DNA"/>
</dbReference>
<keyword evidence="3" id="KW-1185">Reference proteome</keyword>
<protein>
    <submittedName>
        <fullName evidence="2">Uncharacterized protein</fullName>
    </submittedName>
</protein>
<evidence type="ECO:0000313" key="2">
    <source>
        <dbReference type="EMBL" id="CAD0196566.1"/>
    </source>
</evidence>
<dbReference type="OrthoDB" id="5951731at2759"/>
<organism evidence="2 3">
    <name type="scientific">Chrysodeixis includens</name>
    <name type="common">Soybean looper</name>
    <name type="synonym">Pseudoplusia includens</name>
    <dbReference type="NCBI Taxonomy" id="689277"/>
    <lineage>
        <taxon>Eukaryota</taxon>
        <taxon>Metazoa</taxon>
        <taxon>Ecdysozoa</taxon>
        <taxon>Arthropoda</taxon>
        <taxon>Hexapoda</taxon>
        <taxon>Insecta</taxon>
        <taxon>Pterygota</taxon>
        <taxon>Neoptera</taxon>
        <taxon>Endopterygota</taxon>
        <taxon>Lepidoptera</taxon>
        <taxon>Glossata</taxon>
        <taxon>Ditrysia</taxon>
        <taxon>Noctuoidea</taxon>
        <taxon>Noctuidae</taxon>
        <taxon>Plusiinae</taxon>
        <taxon>Chrysodeixis</taxon>
    </lineage>
</organism>